<reference evidence="1 2" key="1">
    <citation type="submission" date="2017-08" db="EMBL/GenBank/DDBJ databases">
        <title>Virgibacillus indicus sp. nov. and Virgibacillus profoundi sp. nov, two moderately halophilic bacteria isolated from marine sediment by using the Microfluidic Streak Plate.</title>
        <authorList>
            <person name="Xu B."/>
            <person name="Hu B."/>
            <person name="Wang J."/>
            <person name="Zhu Y."/>
            <person name="Huang L."/>
            <person name="Du W."/>
            <person name="Huang Y."/>
        </authorList>
    </citation>
    <scope>NUCLEOTIDE SEQUENCE [LARGE SCALE GENOMIC DNA]</scope>
    <source>
        <strain evidence="1 2">IO3-P2-C2</strain>
    </source>
</reference>
<sequence length="72" mass="8031">MTIVNEKSMNFNKLVKVNFNGGDDIGLEVYPHTDKILRIKQGQGLAQMGVASGKCLTLYIRIFLTLPLYTLS</sequence>
<dbReference type="RefSeq" id="WP_094885469.1">
    <property type="nucleotide sequence ID" value="NZ_NPMS01000003.1"/>
</dbReference>
<protein>
    <submittedName>
        <fullName evidence="1">Uncharacterized protein</fullName>
    </submittedName>
</protein>
<dbReference type="Proteomes" id="UP000216498">
    <property type="component" value="Unassembled WGS sequence"/>
</dbReference>
<comment type="caution">
    <text evidence="1">The sequence shown here is derived from an EMBL/GenBank/DDBJ whole genome shotgun (WGS) entry which is preliminary data.</text>
</comment>
<organism evidence="1 2">
    <name type="scientific">Virgibacillus indicus</name>
    <dbReference type="NCBI Taxonomy" id="2024554"/>
    <lineage>
        <taxon>Bacteria</taxon>
        <taxon>Bacillati</taxon>
        <taxon>Bacillota</taxon>
        <taxon>Bacilli</taxon>
        <taxon>Bacillales</taxon>
        <taxon>Bacillaceae</taxon>
        <taxon>Virgibacillus</taxon>
    </lineage>
</organism>
<evidence type="ECO:0000313" key="1">
    <source>
        <dbReference type="EMBL" id="OZU89102.1"/>
    </source>
</evidence>
<proteinExistence type="predicted"/>
<accession>A0A265NAP0</accession>
<dbReference type="OrthoDB" id="6627885at2"/>
<dbReference type="EMBL" id="NPMS01000003">
    <property type="protein sequence ID" value="OZU89102.1"/>
    <property type="molecule type" value="Genomic_DNA"/>
</dbReference>
<name>A0A265NAP0_9BACI</name>
<keyword evidence="2" id="KW-1185">Reference proteome</keyword>
<gene>
    <name evidence="1" type="ORF">CIL03_08810</name>
</gene>
<evidence type="ECO:0000313" key="2">
    <source>
        <dbReference type="Proteomes" id="UP000216498"/>
    </source>
</evidence>
<dbReference type="AlphaFoldDB" id="A0A265NAP0"/>